<protein>
    <submittedName>
        <fullName evidence="5">Restriction endonuclease subunit S</fullName>
    </submittedName>
</protein>
<evidence type="ECO:0000259" key="4">
    <source>
        <dbReference type="Pfam" id="PF01420"/>
    </source>
</evidence>
<dbReference type="Pfam" id="PF01420">
    <property type="entry name" value="Methylase_S"/>
    <property type="match status" value="2"/>
</dbReference>
<keyword evidence="6" id="KW-1185">Reference proteome</keyword>
<keyword evidence="2" id="KW-0680">Restriction system</keyword>
<dbReference type="OrthoDB" id="63201at2"/>
<dbReference type="SUPFAM" id="SSF116734">
    <property type="entry name" value="DNA methylase specificity domain"/>
    <property type="match status" value="2"/>
</dbReference>
<keyword evidence="5" id="KW-0614">Plasmid</keyword>
<evidence type="ECO:0000256" key="2">
    <source>
        <dbReference type="ARBA" id="ARBA00022747"/>
    </source>
</evidence>
<evidence type="ECO:0000313" key="6">
    <source>
        <dbReference type="Proteomes" id="UP000276417"/>
    </source>
</evidence>
<proteinExistence type="inferred from homology"/>
<dbReference type="PANTHER" id="PTHR30408">
    <property type="entry name" value="TYPE-1 RESTRICTION ENZYME ECOKI SPECIFICITY PROTEIN"/>
    <property type="match status" value="1"/>
</dbReference>
<dbReference type="InterPro" id="IPR000055">
    <property type="entry name" value="Restrct_endonuc_typeI_TRD"/>
</dbReference>
<dbReference type="InterPro" id="IPR052021">
    <property type="entry name" value="Type-I_RS_S_subunit"/>
</dbReference>
<reference evidence="5 6" key="1">
    <citation type="submission" date="2018-11" db="EMBL/GenBank/DDBJ databases">
        <title>Deinococcus shelandsis sp. nov., isolated from South Shetland Islands soil of Antarctica.</title>
        <authorList>
            <person name="Tian J."/>
        </authorList>
    </citation>
    <scope>NUCLEOTIDE SEQUENCE [LARGE SCALE GENOMIC DNA]</scope>
    <source>
        <strain evidence="5 6">S14-83T</strain>
        <plasmid evidence="5 6">unnamed5</plasmid>
    </source>
</reference>
<dbReference type="AlphaFoldDB" id="A0A3G8YJB5"/>
<dbReference type="GO" id="GO:0004519">
    <property type="term" value="F:endonuclease activity"/>
    <property type="evidence" value="ECO:0007669"/>
    <property type="project" value="UniProtKB-KW"/>
</dbReference>
<gene>
    <name evidence="5" type="ORF">EHF33_20830</name>
</gene>
<keyword evidence="5" id="KW-0255">Endonuclease</keyword>
<comment type="similarity">
    <text evidence="1">Belongs to the type-I restriction system S methylase family.</text>
</comment>
<feature type="domain" description="Type I restriction modification DNA specificity" evidence="4">
    <location>
        <begin position="244"/>
        <end position="404"/>
    </location>
</feature>
<dbReference type="Gene3D" id="3.90.220.20">
    <property type="entry name" value="DNA methylase specificity domains"/>
    <property type="match status" value="2"/>
</dbReference>
<name>A0A3G8YJB5_9DEIO</name>
<keyword evidence="5" id="KW-0540">Nuclease</keyword>
<dbReference type="GO" id="GO:0009307">
    <property type="term" value="P:DNA restriction-modification system"/>
    <property type="evidence" value="ECO:0007669"/>
    <property type="project" value="UniProtKB-KW"/>
</dbReference>
<dbReference type="KEGG" id="dph:EHF33_20830"/>
<evidence type="ECO:0000256" key="1">
    <source>
        <dbReference type="ARBA" id="ARBA00010923"/>
    </source>
</evidence>
<evidence type="ECO:0000256" key="3">
    <source>
        <dbReference type="ARBA" id="ARBA00023125"/>
    </source>
</evidence>
<dbReference type="EMBL" id="CP034189">
    <property type="protein sequence ID" value="AZI45358.1"/>
    <property type="molecule type" value="Genomic_DNA"/>
</dbReference>
<geneLocation type="plasmid" evidence="5 6">
    <name>unnamed5</name>
</geneLocation>
<dbReference type="PANTHER" id="PTHR30408:SF12">
    <property type="entry name" value="TYPE I RESTRICTION ENZYME MJAVIII SPECIFICITY SUBUNIT"/>
    <property type="match status" value="1"/>
</dbReference>
<dbReference type="Proteomes" id="UP000276417">
    <property type="component" value="Plasmid unnamed5"/>
</dbReference>
<organism evidence="5 6">
    <name type="scientific">Deinococcus psychrotolerans</name>
    <dbReference type="NCBI Taxonomy" id="2489213"/>
    <lineage>
        <taxon>Bacteria</taxon>
        <taxon>Thermotogati</taxon>
        <taxon>Deinococcota</taxon>
        <taxon>Deinococci</taxon>
        <taxon>Deinococcales</taxon>
        <taxon>Deinococcaceae</taxon>
        <taxon>Deinococcus</taxon>
    </lineage>
</organism>
<sequence length="434" mass="47275">MKNDLAQFPRLAPPLRLSPPLAHTGRVAMSDVKTVPEGWTVGKIQDVIGVIESGKSVNGDDRPLEKNEKGVLKVSAVSSGYFVEAESKAIWDSDIPHARTIVKAKSILFARASGSAELVGANTYVNLEYDYLFLPDKIWQIQAHEGANTLWLFYLINTALVRNEILESSSGGSGMKNVSQANFLNVPILLPPLPEQHKIAAILSAWDDALATLAHLIDTKRQQKRALAEQLLTGKRRLKGFEGEWKTGELGQFSSVEMGSSPSSSAYNSDKNGLPLIQGNADIKNRIAQPRTYTSEITRKCEAGDIILSVRAPVGQVAITFTDACIGRGVASIRAKEDQDFMYQLLIAKENSWGALIQGSTFESVTSKEVKSFLISLPPLPEQQAIASVLSTLDAELSALTRQQAAVQQQKRGLMDLLLTGRVRVKVDDLQTGP</sequence>
<dbReference type="RefSeq" id="WP_124875887.1">
    <property type="nucleotide sequence ID" value="NZ_CP034189.1"/>
</dbReference>
<accession>A0A3G8YJB5</accession>
<feature type="domain" description="Type I restriction modification DNA specificity" evidence="4">
    <location>
        <begin position="36"/>
        <end position="212"/>
    </location>
</feature>
<dbReference type="REBASE" id="284275">
    <property type="entry name" value="S.Dsp1483ORF20845P"/>
</dbReference>
<dbReference type="GO" id="GO:0003677">
    <property type="term" value="F:DNA binding"/>
    <property type="evidence" value="ECO:0007669"/>
    <property type="project" value="UniProtKB-KW"/>
</dbReference>
<keyword evidence="3" id="KW-0238">DNA-binding</keyword>
<keyword evidence="5" id="KW-0378">Hydrolase</keyword>
<dbReference type="InterPro" id="IPR044946">
    <property type="entry name" value="Restrct_endonuc_typeI_TRD_sf"/>
</dbReference>
<evidence type="ECO:0000313" key="5">
    <source>
        <dbReference type="EMBL" id="AZI45358.1"/>
    </source>
</evidence>